<accession>A0A516PYV7</accession>
<feature type="domain" description="HTH lacI-type" evidence="4">
    <location>
        <begin position="3"/>
        <end position="57"/>
    </location>
</feature>
<evidence type="ECO:0000313" key="6">
    <source>
        <dbReference type="Proteomes" id="UP000319263"/>
    </source>
</evidence>
<dbReference type="PANTHER" id="PTHR30146">
    <property type="entry name" value="LACI-RELATED TRANSCRIPTIONAL REPRESSOR"/>
    <property type="match status" value="1"/>
</dbReference>
<dbReference type="Pfam" id="PF13377">
    <property type="entry name" value="Peripla_BP_3"/>
    <property type="match status" value="1"/>
</dbReference>
<dbReference type="GO" id="GO:0003700">
    <property type="term" value="F:DNA-binding transcription factor activity"/>
    <property type="evidence" value="ECO:0007669"/>
    <property type="project" value="TreeGrafter"/>
</dbReference>
<dbReference type="AlphaFoldDB" id="A0A516PYV7"/>
<keyword evidence="3" id="KW-0804">Transcription</keyword>
<keyword evidence="1" id="KW-0805">Transcription regulation</keyword>
<dbReference type="Gene3D" id="3.40.50.2300">
    <property type="match status" value="2"/>
</dbReference>
<dbReference type="InterPro" id="IPR046335">
    <property type="entry name" value="LacI/GalR-like_sensor"/>
</dbReference>
<gene>
    <name evidence="5" type="ORF">FOE78_11060</name>
</gene>
<dbReference type="PANTHER" id="PTHR30146:SF109">
    <property type="entry name" value="HTH-TYPE TRANSCRIPTIONAL REGULATOR GALS"/>
    <property type="match status" value="1"/>
</dbReference>
<evidence type="ECO:0000256" key="2">
    <source>
        <dbReference type="ARBA" id="ARBA00023125"/>
    </source>
</evidence>
<dbReference type="InterPro" id="IPR010982">
    <property type="entry name" value="Lambda_DNA-bd_dom_sf"/>
</dbReference>
<evidence type="ECO:0000259" key="4">
    <source>
        <dbReference type="PROSITE" id="PS50932"/>
    </source>
</evidence>
<keyword evidence="2" id="KW-0238">DNA-binding</keyword>
<protein>
    <submittedName>
        <fullName evidence="5">LacI family transcriptional regulator</fullName>
    </submittedName>
</protein>
<dbReference type="KEGG" id="mik:FOE78_11060"/>
<dbReference type="CDD" id="cd06267">
    <property type="entry name" value="PBP1_LacI_sugar_binding-like"/>
    <property type="match status" value="1"/>
</dbReference>
<dbReference type="PROSITE" id="PS00356">
    <property type="entry name" value="HTH_LACI_1"/>
    <property type="match status" value="1"/>
</dbReference>
<name>A0A516PYV7_9ACTN</name>
<keyword evidence="6" id="KW-1185">Reference proteome</keyword>
<dbReference type="InterPro" id="IPR000843">
    <property type="entry name" value="HTH_LacI"/>
</dbReference>
<evidence type="ECO:0000313" key="5">
    <source>
        <dbReference type="EMBL" id="QDP96369.1"/>
    </source>
</evidence>
<evidence type="ECO:0000256" key="3">
    <source>
        <dbReference type="ARBA" id="ARBA00023163"/>
    </source>
</evidence>
<dbReference type="Gene3D" id="1.10.260.40">
    <property type="entry name" value="lambda repressor-like DNA-binding domains"/>
    <property type="match status" value="1"/>
</dbReference>
<sequence>MATTLREVAAAAGVSMATASRALAGSPTVAAGTRDRVRRAATELGYQPNRAARQLATGRGQAIGLVVPDLQNAFYASVATGIHRRVRDAGLTAVIADTDEDPARELEVLGQLAMVTDGAVLASPRSTDAELAEAAERSRFVLVNRMLDGVPAVVGDNVEGIIQAVRHLTALGHDRIGYAGGPAASWSDARRRDGLAEAVRRGLVGPRSVVDLGAFRPGPAGGIDAADQAVAAGVTAILAFNDQLALGILGRLIDRGVAVPGRMSVVGFDDVPVARLLAPPLTTVAVPAMEIGRTAVEILLNETEASNRILPVELQVRRSTAEPPRR</sequence>
<dbReference type="GO" id="GO:0000976">
    <property type="term" value="F:transcription cis-regulatory region binding"/>
    <property type="evidence" value="ECO:0007669"/>
    <property type="project" value="TreeGrafter"/>
</dbReference>
<reference evidence="5 6" key="1">
    <citation type="submission" date="2019-07" db="EMBL/GenBank/DDBJ databases">
        <title>Microlunatus dokdonensis sp. nov. isolated from the rhizospheric soil of the wild plant Elymus tsukushiensis.</title>
        <authorList>
            <person name="Ghim S.-Y."/>
            <person name="Hwang Y.-J."/>
            <person name="Son J.-S."/>
            <person name="Shin J.-H."/>
        </authorList>
    </citation>
    <scope>NUCLEOTIDE SEQUENCE [LARGE SCALE GENOMIC DNA]</scope>
    <source>
        <strain evidence="5 6">KUDC0627</strain>
    </source>
</reference>
<dbReference type="SUPFAM" id="SSF53822">
    <property type="entry name" value="Periplasmic binding protein-like I"/>
    <property type="match status" value="1"/>
</dbReference>
<dbReference type="InterPro" id="IPR028082">
    <property type="entry name" value="Peripla_BP_I"/>
</dbReference>
<dbReference type="EMBL" id="CP041692">
    <property type="protein sequence ID" value="QDP96369.1"/>
    <property type="molecule type" value="Genomic_DNA"/>
</dbReference>
<dbReference type="CDD" id="cd01392">
    <property type="entry name" value="HTH_LacI"/>
    <property type="match status" value="1"/>
</dbReference>
<dbReference type="OrthoDB" id="3258243at2"/>
<dbReference type="RefSeq" id="WP_143986335.1">
    <property type="nucleotide sequence ID" value="NZ_CP041692.1"/>
</dbReference>
<proteinExistence type="predicted"/>
<dbReference type="SUPFAM" id="SSF47413">
    <property type="entry name" value="lambda repressor-like DNA-binding domains"/>
    <property type="match status" value="1"/>
</dbReference>
<evidence type="ECO:0000256" key="1">
    <source>
        <dbReference type="ARBA" id="ARBA00023015"/>
    </source>
</evidence>
<dbReference type="Proteomes" id="UP000319263">
    <property type="component" value="Chromosome"/>
</dbReference>
<organism evidence="5 6">
    <name type="scientific">Microlunatus elymi</name>
    <dbReference type="NCBI Taxonomy" id="2596828"/>
    <lineage>
        <taxon>Bacteria</taxon>
        <taxon>Bacillati</taxon>
        <taxon>Actinomycetota</taxon>
        <taxon>Actinomycetes</taxon>
        <taxon>Propionibacteriales</taxon>
        <taxon>Propionibacteriaceae</taxon>
        <taxon>Microlunatus</taxon>
    </lineage>
</organism>
<dbReference type="SMART" id="SM00354">
    <property type="entry name" value="HTH_LACI"/>
    <property type="match status" value="1"/>
</dbReference>
<dbReference type="PROSITE" id="PS50932">
    <property type="entry name" value="HTH_LACI_2"/>
    <property type="match status" value="1"/>
</dbReference>
<dbReference type="Pfam" id="PF00356">
    <property type="entry name" value="LacI"/>
    <property type="match status" value="1"/>
</dbReference>